<evidence type="ECO:0000313" key="2">
    <source>
        <dbReference type="EMBL" id="RSN74082.1"/>
    </source>
</evidence>
<feature type="transmembrane region" description="Helical" evidence="1">
    <location>
        <begin position="143"/>
        <end position="170"/>
    </location>
</feature>
<organism evidence="2 3">
    <name type="scientific">Candidatus Methanodesulfokora washburnensis</name>
    <dbReference type="NCBI Taxonomy" id="2478471"/>
    <lineage>
        <taxon>Archaea</taxon>
        <taxon>Thermoproteota</taxon>
        <taxon>Candidatus Korarchaeia</taxon>
        <taxon>Candidatus Korarchaeia incertae sedis</taxon>
        <taxon>Candidatus Methanodesulfokora</taxon>
    </lineage>
</organism>
<keyword evidence="1" id="KW-0812">Transmembrane</keyword>
<feature type="transmembrane region" description="Helical" evidence="1">
    <location>
        <begin position="250"/>
        <end position="266"/>
    </location>
</feature>
<keyword evidence="3" id="KW-1185">Reference proteome</keyword>
<keyword evidence="1" id="KW-1133">Transmembrane helix</keyword>
<name>A0A429GJL8_9CREN</name>
<dbReference type="EMBL" id="RCOS01000101">
    <property type="protein sequence ID" value="RSN74082.1"/>
    <property type="molecule type" value="Genomic_DNA"/>
</dbReference>
<dbReference type="RefSeq" id="WP_125671631.1">
    <property type="nucleotide sequence ID" value="NZ_RCOS01000101.1"/>
</dbReference>
<evidence type="ECO:0000256" key="1">
    <source>
        <dbReference type="SAM" id="Phobius"/>
    </source>
</evidence>
<dbReference type="Proteomes" id="UP000277582">
    <property type="component" value="Unassembled WGS sequence"/>
</dbReference>
<protein>
    <submittedName>
        <fullName evidence="2">Uncharacterized protein</fullName>
    </submittedName>
</protein>
<accession>A0A429GJL8</accession>
<reference evidence="2 3" key="1">
    <citation type="submission" date="2018-10" db="EMBL/GenBank/DDBJ databases">
        <title>Co-occurring genomic capacity for anaerobic methane metabolism and dissimilatory sulfite reduction discovered in the Korarchaeota.</title>
        <authorList>
            <person name="Mckay L.J."/>
            <person name="Dlakic M."/>
            <person name="Fields M.W."/>
            <person name="Delmont T.O."/>
            <person name="Eren A.M."/>
            <person name="Jay Z.J."/>
            <person name="Klingelsmith K.B."/>
            <person name="Rusch D.B."/>
            <person name="Inskeep W.P."/>
        </authorList>
    </citation>
    <scope>NUCLEOTIDE SEQUENCE [LARGE SCALE GENOMIC DNA]</scope>
    <source>
        <strain evidence="2 3">MDKW</strain>
    </source>
</reference>
<feature type="transmembrane region" description="Helical" evidence="1">
    <location>
        <begin position="193"/>
        <end position="212"/>
    </location>
</feature>
<keyword evidence="1" id="KW-0472">Membrane</keyword>
<dbReference type="AlphaFoldDB" id="A0A429GJL8"/>
<proteinExistence type="predicted"/>
<gene>
    <name evidence="2" type="ORF">D6D85_08820</name>
</gene>
<evidence type="ECO:0000313" key="3">
    <source>
        <dbReference type="Proteomes" id="UP000277582"/>
    </source>
</evidence>
<comment type="caution">
    <text evidence="2">The sequence shown here is derived from an EMBL/GenBank/DDBJ whole genome shotgun (WGS) entry which is preliminary data.</text>
</comment>
<sequence length="274" mass="31243">MRGRRAESSAERIASYIGTDDPACMELIKELSSKIEVTTPFYLALIVFTMIAEILSPNKLNLEILNNLDALSGCTFGPWLTSFLCSSLGDTFIFPTWRSMRALEKFFKEHPVKTLPPTIRRWWAREMAVKSGKRPALITGLSLLFYTVGISLFVGGLVMIIFGFIGFPIYEQLDLIHKELNGLPLYRPNEDPLRAVIVEGLGLMTIGFCFLVPARWMWKLMKWGAIIAIMSCAVPIEFGIFFVMDHPEKLFNYLLIIIPSIIILLIKHEWKKFM</sequence>
<feature type="transmembrane region" description="Helical" evidence="1">
    <location>
        <begin position="224"/>
        <end position="244"/>
    </location>
</feature>